<comment type="caution">
    <text evidence="2">The sequence shown here is derived from an EMBL/GenBank/DDBJ whole genome shotgun (WGS) entry which is preliminary data.</text>
</comment>
<sequence>MFKIIGLILIFIGVFNLFQYNKAQKGNFYVKGTFIDYRYSSALNKYFPVFRYTIDGITYEEEYRGVYKSKEKIEKLKNIDIDEIPEVTRKFMKKIKDVNYIEFEIGKEYKLLVNKNNPKEFWIAEDGTNRGREYIWIGVGVVFLIISYLFEVIKGVF</sequence>
<organism evidence="2 3">
    <name type="scientific">Fusobacterium mortiferum</name>
    <dbReference type="NCBI Taxonomy" id="850"/>
    <lineage>
        <taxon>Bacteria</taxon>
        <taxon>Fusobacteriati</taxon>
        <taxon>Fusobacteriota</taxon>
        <taxon>Fusobacteriia</taxon>
        <taxon>Fusobacteriales</taxon>
        <taxon>Fusobacteriaceae</taxon>
        <taxon>Fusobacterium</taxon>
    </lineage>
</organism>
<proteinExistence type="predicted"/>
<keyword evidence="1" id="KW-0812">Transmembrane</keyword>
<keyword evidence="1" id="KW-0472">Membrane</keyword>
<reference evidence="2 3" key="1">
    <citation type="submission" date="2018-08" db="EMBL/GenBank/DDBJ databases">
        <title>A genome reference for cultivated species of the human gut microbiota.</title>
        <authorList>
            <person name="Zou Y."/>
            <person name="Xue W."/>
            <person name="Luo G."/>
        </authorList>
    </citation>
    <scope>NUCLEOTIDE SEQUENCE [LARGE SCALE GENOMIC DNA]</scope>
    <source>
        <strain evidence="2 3">AM25-1</strain>
    </source>
</reference>
<gene>
    <name evidence="2" type="ORF">DW663_02415</name>
</gene>
<feature type="transmembrane region" description="Helical" evidence="1">
    <location>
        <begin position="134"/>
        <end position="153"/>
    </location>
</feature>
<dbReference type="AlphaFoldDB" id="A0A414Q0L4"/>
<dbReference type="Proteomes" id="UP000284676">
    <property type="component" value="Unassembled WGS sequence"/>
</dbReference>
<dbReference type="RefSeq" id="WP_005887309.1">
    <property type="nucleotide sequence ID" value="NZ_CABMMQ010000002.1"/>
</dbReference>
<accession>A0A414Q0L4</accession>
<name>A0A414Q0L4_FUSMR</name>
<dbReference type="GeneID" id="62764017"/>
<protein>
    <recommendedName>
        <fullName evidence="4">DUF3592 domain-containing protein</fullName>
    </recommendedName>
</protein>
<dbReference type="EMBL" id="QRHL01000002">
    <property type="protein sequence ID" value="RHF74339.1"/>
    <property type="molecule type" value="Genomic_DNA"/>
</dbReference>
<keyword evidence="1" id="KW-1133">Transmembrane helix</keyword>
<evidence type="ECO:0008006" key="4">
    <source>
        <dbReference type="Google" id="ProtNLM"/>
    </source>
</evidence>
<evidence type="ECO:0000256" key="1">
    <source>
        <dbReference type="SAM" id="Phobius"/>
    </source>
</evidence>
<evidence type="ECO:0000313" key="2">
    <source>
        <dbReference type="EMBL" id="RHF74339.1"/>
    </source>
</evidence>
<evidence type="ECO:0000313" key="3">
    <source>
        <dbReference type="Proteomes" id="UP000284676"/>
    </source>
</evidence>